<dbReference type="AlphaFoldDB" id="A0A382MJS0"/>
<evidence type="ECO:0000313" key="1">
    <source>
        <dbReference type="EMBL" id="SVC48900.1"/>
    </source>
</evidence>
<gene>
    <name evidence="1" type="ORF">METZ01_LOCUS301754</name>
</gene>
<feature type="non-terminal residue" evidence="1">
    <location>
        <position position="204"/>
    </location>
</feature>
<evidence type="ECO:0008006" key="2">
    <source>
        <dbReference type="Google" id="ProtNLM"/>
    </source>
</evidence>
<dbReference type="EMBL" id="UINC01094013">
    <property type="protein sequence ID" value="SVC48900.1"/>
    <property type="molecule type" value="Genomic_DNA"/>
</dbReference>
<name>A0A382MJS0_9ZZZZ</name>
<dbReference type="Gene3D" id="3.90.1200.10">
    <property type="match status" value="1"/>
</dbReference>
<sequence length="204" mass="24575">MWKYYFRCALDFIGLRQPVEYYNKRKRLEFEYQTLKLWFSYDLNVPEIIRKNSFDLHLSIIEGRTLHKIFTESNDIDMDLVIKLINDLNYRHHLAFKYNEPKLCHVDANLRNIVYSNNKIFHIDFEMGREYETIGMWAQREISKLLISLLNNIPVSERDNVVRLFCNIYEHNSVINSLIKSKHKKIKLNRYKDSGSDNYSLVTL</sequence>
<dbReference type="SUPFAM" id="SSF56112">
    <property type="entry name" value="Protein kinase-like (PK-like)"/>
    <property type="match status" value="1"/>
</dbReference>
<dbReference type="InterPro" id="IPR011009">
    <property type="entry name" value="Kinase-like_dom_sf"/>
</dbReference>
<organism evidence="1">
    <name type="scientific">marine metagenome</name>
    <dbReference type="NCBI Taxonomy" id="408172"/>
    <lineage>
        <taxon>unclassified sequences</taxon>
        <taxon>metagenomes</taxon>
        <taxon>ecological metagenomes</taxon>
    </lineage>
</organism>
<accession>A0A382MJS0</accession>
<protein>
    <recommendedName>
        <fullName evidence="2">Aminoglycoside phosphotransferase domain-containing protein</fullName>
    </recommendedName>
</protein>
<reference evidence="1" key="1">
    <citation type="submission" date="2018-05" db="EMBL/GenBank/DDBJ databases">
        <authorList>
            <person name="Lanie J.A."/>
            <person name="Ng W.-L."/>
            <person name="Kazmierczak K.M."/>
            <person name="Andrzejewski T.M."/>
            <person name="Davidsen T.M."/>
            <person name="Wayne K.J."/>
            <person name="Tettelin H."/>
            <person name="Glass J.I."/>
            <person name="Rusch D."/>
            <person name="Podicherti R."/>
            <person name="Tsui H.-C.T."/>
            <person name="Winkler M.E."/>
        </authorList>
    </citation>
    <scope>NUCLEOTIDE SEQUENCE</scope>
</reference>
<proteinExistence type="predicted"/>